<reference evidence="4 5" key="1">
    <citation type="submission" date="2017-12" db="EMBL/GenBank/DDBJ databases">
        <title>High-resolution comparative analysis of great ape genomes.</title>
        <authorList>
            <person name="Pollen A."/>
            <person name="Hastie A."/>
            <person name="Hormozdiari F."/>
            <person name="Dougherty M."/>
            <person name="Liu R."/>
            <person name="Chaisson M."/>
            <person name="Hoppe E."/>
            <person name="Hill C."/>
            <person name="Pang A."/>
            <person name="Hillier L."/>
            <person name="Baker C."/>
            <person name="Armstrong J."/>
            <person name="Shendure J."/>
            <person name="Paten B."/>
            <person name="Wilson R."/>
            <person name="Chao H."/>
            <person name="Schneider V."/>
            <person name="Ventura M."/>
            <person name="Kronenberg Z."/>
            <person name="Murali S."/>
            <person name="Gordon D."/>
            <person name="Cantsilieris S."/>
            <person name="Munson K."/>
            <person name="Nelson B."/>
            <person name="Raja A."/>
            <person name="Underwood J."/>
            <person name="Diekhans M."/>
            <person name="Fiddes I."/>
            <person name="Haussler D."/>
            <person name="Eichler E."/>
        </authorList>
    </citation>
    <scope>NUCLEOTIDE SEQUENCE [LARGE SCALE GENOMIC DNA]</scope>
    <source>
        <strain evidence="4">Yerkes chimp pedigree #C0471</strain>
    </source>
</reference>
<organism evidence="4 5">
    <name type="scientific">Pan troglodytes</name>
    <name type="common">Chimpanzee</name>
    <dbReference type="NCBI Taxonomy" id="9598"/>
    <lineage>
        <taxon>Eukaryota</taxon>
        <taxon>Metazoa</taxon>
        <taxon>Chordata</taxon>
        <taxon>Craniata</taxon>
        <taxon>Vertebrata</taxon>
        <taxon>Euteleostomi</taxon>
        <taxon>Mammalia</taxon>
        <taxon>Eutheria</taxon>
        <taxon>Euarchontoglires</taxon>
        <taxon>Primates</taxon>
        <taxon>Haplorrhini</taxon>
        <taxon>Catarrhini</taxon>
        <taxon>Hominidae</taxon>
        <taxon>Pan</taxon>
    </lineage>
</organism>
<comment type="similarity">
    <text evidence="2">Belongs to the cullin family.</text>
</comment>
<proteinExistence type="inferred from homology"/>
<dbReference type="AlphaFoldDB" id="A0A2J8NFP0"/>
<dbReference type="InterPro" id="IPR036317">
    <property type="entry name" value="Cullin_homology_sf"/>
</dbReference>
<dbReference type="Gene3D" id="3.30.230.130">
    <property type="entry name" value="Cullin, Chain C, Domain 2"/>
    <property type="match status" value="1"/>
</dbReference>
<keyword evidence="1" id="KW-0833">Ubl conjugation pathway</keyword>
<gene>
    <name evidence="4" type="ORF">CK820_G0010967</name>
</gene>
<comment type="caution">
    <text evidence="4">The sequence shown here is derived from an EMBL/GenBank/DDBJ whole genome shotgun (WGS) entry which is preliminary data.</text>
</comment>
<evidence type="ECO:0000256" key="2">
    <source>
        <dbReference type="PROSITE-ProRule" id="PRU00330"/>
    </source>
</evidence>
<dbReference type="EMBL" id="NBAG03000230">
    <property type="protein sequence ID" value="PNI70579.1"/>
    <property type="molecule type" value="Genomic_DNA"/>
</dbReference>
<accession>A0A2J8NFP0</accession>
<feature type="domain" description="Cullin family profile" evidence="3">
    <location>
        <begin position="1"/>
        <end position="27"/>
    </location>
</feature>
<evidence type="ECO:0000313" key="5">
    <source>
        <dbReference type="Proteomes" id="UP000236370"/>
    </source>
</evidence>
<evidence type="ECO:0000313" key="4">
    <source>
        <dbReference type="EMBL" id="PNI70579.1"/>
    </source>
</evidence>
<evidence type="ECO:0000259" key="3">
    <source>
        <dbReference type="PROSITE" id="PS50069"/>
    </source>
</evidence>
<sequence>HILQVSTFQMTILMLFNNREKYTFELLPNKVNPTQRGKKQGRK</sequence>
<name>A0A2J8NFP0_PANTR</name>
<protein>
    <submittedName>
        <fullName evidence="4">CUL3 isoform 14</fullName>
    </submittedName>
</protein>
<dbReference type="InterPro" id="IPR016158">
    <property type="entry name" value="Cullin_homology"/>
</dbReference>
<dbReference type="SUPFAM" id="SSF75632">
    <property type="entry name" value="Cullin homology domain"/>
    <property type="match status" value="1"/>
</dbReference>
<evidence type="ECO:0000256" key="1">
    <source>
        <dbReference type="ARBA" id="ARBA00022786"/>
    </source>
</evidence>
<feature type="non-terminal residue" evidence="4">
    <location>
        <position position="1"/>
    </location>
</feature>
<dbReference type="SMR" id="A0A2J8NFP0"/>
<dbReference type="Proteomes" id="UP000236370">
    <property type="component" value="Unassembled WGS sequence"/>
</dbReference>
<dbReference type="PROSITE" id="PS50069">
    <property type="entry name" value="CULLIN_2"/>
    <property type="match status" value="1"/>
</dbReference>